<sequence>MPALFWLYALTKSGALLPHKIENQDEPKMRILPLAILAPAMVLTLSSTAHAESSTQQICHNGQCWDIGDLPGPGDECCPFSDERLKTDVKRLENPTETLLKLHGVTFNWKQNNQADVGLIAQDVQKIYPQLVRTDGEHLQVDYQKLVAPLIESVRELDARVKTLETALANK</sequence>
<evidence type="ECO:0000313" key="3">
    <source>
        <dbReference type="Proteomes" id="UP001628646"/>
    </source>
</evidence>
<reference evidence="2 3" key="1">
    <citation type="submission" date="2024-12" db="EMBL/GenBank/DDBJ databases">
        <title>Pseudomonas species isolated from Lotus nodules promote plant growth.</title>
        <authorList>
            <person name="Yu Y.-H."/>
            <person name="Kurtenbach J."/>
            <person name="Crosbie D."/>
            <person name="Brachmann A."/>
            <person name="Marin M."/>
        </authorList>
    </citation>
    <scope>NUCLEOTIDE SEQUENCE [LARGE SCALE GENOMIC DNA]</scope>
    <source>
        <strain evidence="2 3">PLb11B</strain>
    </source>
</reference>
<dbReference type="PROSITE" id="PS51688">
    <property type="entry name" value="ICA"/>
    <property type="match status" value="1"/>
</dbReference>
<evidence type="ECO:0000313" key="2">
    <source>
        <dbReference type="EMBL" id="MFL9002263.1"/>
    </source>
</evidence>
<protein>
    <submittedName>
        <fullName evidence="2">Tail fiber domain-containing protein</fullName>
    </submittedName>
</protein>
<dbReference type="InterPro" id="IPR030392">
    <property type="entry name" value="S74_ICA"/>
</dbReference>
<accession>A0ABW8WBI5</accession>
<name>A0ABW8WBI5_9PSED</name>
<dbReference type="EMBL" id="JBJNUY010000014">
    <property type="protein sequence ID" value="MFL9002263.1"/>
    <property type="molecule type" value="Genomic_DNA"/>
</dbReference>
<comment type="caution">
    <text evidence="2">The sequence shown here is derived from an EMBL/GenBank/DDBJ whole genome shotgun (WGS) entry which is preliminary data.</text>
</comment>
<dbReference type="RefSeq" id="WP_407802106.1">
    <property type="nucleotide sequence ID" value="NZ_JBJNUX010000020.1"/>
</dbReference>
<dbReference type="Proteomes" id="UP001628646">
    <property type="component" value="Unassembled WGS sequence"/>
</dbReference>
<organism evidence="2 3">
    <name type="scientific">Pseudomonas azerbaijanorientalis</name>
    <dbReference type="NCBI Taxonomy" id="2842350"/>
    <lineage>
        <taxon>Bacteria</taxon>
        <taxon>Pseudomonadati</taxon>
        <taxon>Pseudomonadota</taxon>
        <taxon>Gammaproteobacteria</taxon>
        <taxon>Pseudomonadales</taxon>
        <taxon>Pseudomonadaceae</taxon>
        <taxon>Pseudomonas</taxon>
    </lineage>
</organism>
<keyword evidence="3" id="KW-1185">Reference proteome</keyword>
<gene>
    <name evidence="2" type="ORF">ACJ8NA_26930</name>
</gene>
<proteinExistence type="predicted"/>
<evidence type="ECO:0000259" key="1">
    <source>
        <dbReference type="PROSITE" id="PS51688"/>
    </source>
</evidence>
<dbReference type="Pfam" id="PF13884">
    <property type="entry name" value="Peptidase_S74"/>
    <property type="match status" value="1"/>
</dbReference>
<feature type="domain" description="Peptidase S74" evidence="1">
    <location>
        <begin position="81"/>
        <end position="168"/>
    </location>
</feature>